<dbReference type="RefSeq" id="WP_246098682.1">
    <property type="nucleotide sequence ID" value="NZ_FXTK01000005.1"/>
</dbReference>
<proteinExistence type="predicted"/>
<dbReference type="EMBL" id="FXTK01000005">
    <property type="protein sequence ID" value="SMO64102.1"/>
    <property type="molecule type" value="Genomic_DNA"/>
</dbReference>
<dbReference type="AlphaFoldDB" id="A0A521CXH3"/>
<sequence length="189" mass="20540">MIDARAEVLGIIRLAEVTTAGGVFRFILGLDGRFIDVNGQVWIGSTLLDVPELEMLVGDIAPSGSITITYLQDPDGPDFVGQMKQLGLVYVEGLPVRFYAQPFTDLSQVGAPVEPPELIATRRQTGLTYTVDGPAQRSITLTFETLGASGNHQPRLIYNTEDHAALIGRANPSLQYIPQEIENDEPLFG</sequence>
<evidence type="ECO:0000313" key="1">
    <source>
        <dbReference type="EMBL" id="SMO64102.1"/>
    </source>
</evidence>
<evidence type="ECO:0000313" key="2">
    <source>
        <dbReference type="Proteomes" id="UP000319014"/>
    </source>
</evidence>
<dbReference type="Proteomes" id="UP000319014">
    <property type="component" value="Unassembled WGS sequence"/>
</dbReference>
<reference evidence="1 2" key="1">
    <citation type="submission" date="2017-05" db="EMBL/GenBank/DDBJ databases">
        <authorList>
            <person name="Varghese N."/>
            <person name="Submissions S."/>
        </authorList>
    </citation>
    <scope>NUCLEOTIDE SEQUENCE [LARGE SCALE GENOMIC DNA]</scope>
    <source>
        <strain evidence="1 2">DSM 100094</strain>
    </source>
</reference>
<organism evidence="1 2">
    <name type="scientific">Paracoccus laeviglucosivorans</name>
    <dbReference type="NCBI Taxonomy" id="1197861"/>
    <lineage>
        <taxon>Bacteria</taxon>
        <taxon>Pseudomonadati</taxon>
        <taxon>Pseudomonadota</taxon>
        <taxon>Alphaproteobacteria</taxon>
        <taxon>Rhodobacterales</taxon>
        <taxon>Paracoccaceae</taxon>
        <taxon>Paracoccus</taxon>
    </lineage>
</organism>
<name>A0A521CXH3_9RHOB</name>
<gene>
    <name evidence="1" type="ORF">SAMN06265221_105249</name>
</gene>
<accession>A0A521CXH3</accession>
<keyword evidence="2" id="KW-1185">Reference proteome</keyword>
<protein>
    <submittedName>
        <fullName evidence="1">Uncharacterized protein</fullName>
    </submittedName>
</protein>